<comment type="cofactor">
    <cofactor evidence="1 6">
        <name>FAD</name>
        <dbReference type="ChEBI" id="CHEBI:57692"/>
    </cofactor>
</comment>
<keyword evidence="6" id="KW-1133">Transmembrane helix</keyword>
<dbReference type="PANTHER" id="PTHR12645:SF1">
    <property type="entry name" value="FAD-LINKED SULFHYDRYL OXIDASE ERV2"/>
    <property type="match status" value="1"/>
</dbReference>
<feature type="domain" description="ERV/ALR sulfhydryl oxidase" evidence="8">
    <location>
        <begin position="102"/>
        <end position="202"/>
    </location>
</feature>
<protein>
    <recommendedName>
        <fullName evidence="6">Sulfhydryl oxidase</fullName>
        <ecNumber evidence="6">1.8.3.2</ecNumber>
    </recommendedName>
</protein>
<accession>A0A0F7SK88</accession>
<dbReference type="Gene3D" id="1.20.120.310">
    <property type="entry name" value="ERV/ALR sulfhydryl oxidase domain"/>
    <property type="match status" value="1"/>
</dbReference>
<dbReference type="Pfam" id="PF04777">
    <property type="entry name" value="Evr1_Alr"/>
    <property type="match status" value="1"/>
</dbReference>
<dbReference type="GO" id="GO:0050660">
    <property type="term" value="F:flavin adenine dinucleotide binding"/>
    <property type="evidence" value="ECO:0007669"/>
    <property type="project" value="TreeGrafter"/>
</dbReference>
<evidence type="ECO:0000256" key="2">
    <source>
        <dbReference type="ARBA" id="ARBA00022630"/>
    </source>
</evidence>
<feature type="region of interest" description="Disordered" evidence="7">
    <location>
        <begin position="212"/>
        <end position="234"/>
    </location>
</feature>
<dbReference type="PROSITE" id="PS51324">
    <property type="entry name" value="ERV_ALR"/>
    <property type="match status" value="1"/>
</dbReference>
<keyword evidence="2 6" id="KW-0285">Flavoprotein</keyword>
<keyword evidence="3 6" id="KW-0274">FAD</keyword>
<keyword evidence="5" id="KW-1015">Disulfide bond</keyword>
<dbReference type="SUPFAM" id="SSF69000">
    <property type="entry name" value="FAD-dependent thiol oxidase"/>
    <property type="match status" value="1"/>
</dbReference>
<dbReference type="GO" id="GO:0005739">
    <property type="term" value="C:mitochondrion"/>
    <property type="evidence" value="ECO:0007669"/>
    <property type="project" value="TreeGrafter"/>
</dbReference>
<feature type="transmembrane region" description="Helical" evidence="6">
    <location>
        <begin position="16"/>
        <end position="36"/>
    </location>
</feature>
<keyword evidence="6" id="KW-0812">Transmembrane</keyword>
<sequence>MSSSNFSPSLLLHSKFLRTFLVCLILLVIPACYFLVPSPPSPDVYDDLTTDSFASGSVDLESHRWVLSGSKVSGKESAGVGSGDRLDNAIIKGGVVMGHLGNETAKAELGRASWKLLHLMTLRFPEKPTADERSALRSYFYLFSRLYPCGECATHFQALLKEYPPQTSSRKSASLWLCSLHNMVNARLLKPAFDCETLDETYDCGCAEEDGQLKSSGQESGKDTVTGIEMIKGG</sequence>
<dbReference type="InterPro" id="IPR017905">
    <property type="entry name" value="ERV/ALR_sulphydryl_oxidase"/>
</dbReference>
<dbReference type="PANTHER" id="PTHR12645">
    <property type="entry name" value="ALR/ERV"/>
    <property type="match status" value="1"/>
</dbReference>
<proteinExistence type="predicted"/>
<evidence type="ECO:0000256" key="5">
    <source>
        <dbReference type="ARBA" id="ARBA00023157"/>
    </source>
</evidence>
<dbReference type="AlphaFoldDB" id="A0A0F7SK88"/>
<evidence type="ECO:0000259" key="8">
    <source>
        <dbReference type="PROSITE" id="PS51324"/>
    </source>
</evidence>
<name>A0A0F7SK88_PHARH</name>
<dbReference type="FunFam" id="1.20.120.310:FF:000002">
    <property type="entry name" value="Sulfhydryl oxidase"/>
    <property type="match status" value="1"/>
</dbReference>
<reference evidence="9" key="1">
    <citation type="submission" date="2014-08" db="EMBL/GenBank/DDBJ databases">
        <authorList>
            <person name="Sharma Rahul"/>
            <person name="Thines Marco"/>
        </authorList>
    </citation>
    <scope>NUCLEOTIDE SEQUENCE</scope>
</reference>
<evidence type="ECO:0000256" key="4">
    <source>
        <dbReference type="ARBA" id="ARBA00023002"/>
    </source>
</evidence>
<evidence type="ECO:0000256" key="7">
    <source>
        <dbReference type="SAM" id="MobiDB-lite"/>
    </source>
</evidence>
<dbReference type="InterPro" id="IPR036774">
    <property type="entry name" value="ERV/ALR_sulphydryl_oxid_sf"/>
</dbReference>
<evidence type="ECO:0000313" key="9">
    <source>
        <dbReference type="EMBL" id="CDZ97779.1"/>
    </source>
</evidence>
<organism evidence="9">
    <name type="scientific">Phaffia rhodozyma</name>
    <name type="common">Yeast</name>
    <name type="synonym">Xanthophyllomyces dendrorhous</name>
    <dbReference type="NCBI Taxonomy" id="264483"/>
    <lineage>
        <taxon>Eukaryota</taxon>
        <taxon>Fungi</taxon>
        <taxon>Dikarya</taxon>
        <taxon>Basidiomycota</taxon>
        <taxon>Agaricomycotina</taxon>
        <taxon>Tremellomycetes</taxon>
        <taxon>Cystofilobasidiales</taxon>
        <taxon>Mrakiaceae</taxon>
        <taxon>Phaffia</taxon>
    </lineage>
</organism>
<dbReference type="EC" id="1.8.3.2" evidence="6"/>
<evidence type="ECO:0000256" key="3">
    <source>
        <dbReference type="ARBA" id="ARBA00022827"/>
    </source>
</evidence>
<evidence type="ECO:0000256" key="1">
    <source>
        <dbReference type="ARBA" id="ARBA00001974"/>
    </source>
</evidence>
<comment type="catalytic activity">
    <reaction evidence="6">
        <text>2 R'C(R)SH + O2 = R'C(R)S-S(R)CR' + H2O2</text>
        <dbReference type="Rhea" id="RHEA:17357"/>
        <dbReference type="ChEBI" id="CHEBI:15379"/>
        <dbReference type="ChEBI" id="CHEBI:16240"/>
        <dbReference type="ChEBI" id="CHEBI:16520"/>
        <dbReference type="ChEBI" id="CHEBI:17412"/>
        <dbReference type="EC" id="1.8.3.2"/>
    </reaction>
</comment>
<keyword evidence="6" id="KW-0472">Membrane</keyword>
<dbReference type="EMBL" id="LN483249">
    <property type="protein sequence ID" value="CDZ97779.1"/>
    <property type="molecule type" value="Genomic_DNA"/>
</dbReference>
<evidence type="ECO:0000256" key="6">
    <source>
        <dbReference type="RuleBase" id="RU371123"/>
    </source>
</evidence>
<dbReference type="GO" id="GO:0016971">
    <property type="term" value="F:flavin-dependent sulfhydryl oxidase activity"/>
    <property type="evidence" value="ECO:0007669"/>
    <property type="project" value="InterPro"/>
</dbReference>
<dbReference type="InterPro" id="IPR039799">
    <property type="entry name" value="ALR/ERV"/>
</dbReference>
<keyword evidence="4 6" id="KW-0560">Oxidoreductase</keyword>